<keyword evidence="9" id="KW-0547">Nucleotide-binding</keyword>
<dbReference type="InterPro" id="IPR050156">
    <property type="entry name" value="TC-AMP_synthase_SUA5"/>
</dbReference>
<name>A0AAD2Q6X2_9AGAR</name>
<evidence type="ECO:0000256" key="6">
    <source>
        <dbReference type="ARBA" id="ARBA00022679"/>
    </source>
</evidence>
<evidence type="ECO:0000256" key="2">
    <source>
        <dbReference type="ARBA" id="ARBA00007663"/>
    </source>
</evidence>
<keyword evidence="6" id="KW-0808">Transferase</keyword>
<keyword evidence="10" id="KW-0067">ATP-binding</keyword>
<evidence type="ECO:0000256" key="5">
    <source>
        <dbReference type="ARBA" id="ARBA00022490"/>
    </source>
</evidence>
<evidence type="ECO:0000256" key="11">
    <source>
        <dbReference type="ARBA" id="ARBA00029774"/>
    </source>
</evidence>
<dbReference type="AlphaFoldDB" id="A0AAD2Q6X2"/>
<keyword evidence="14" id="KW-1133">Transmembrane helix</keyword>
<dbReference type="GO" id="GO:0005737">
    <property type="term" value="C:cytoplasm"/>
    <property type="evidence" value="ECO:0007669"/>
    <property type="project" value="UniProtKB-SubCell"/>
</dbReference>
<keyword evidence="8" id="KW-0548">Nucleotidyltransferase</keyword>
<dbReference type="EMBL" id="CAVNYO010000455">
    <property type="protein sequence ID" value="CAK5282445.1"/>
    <property type="molecule type" value="Genomic_DNA"/>
</dbReference>
<dbReference type="GO" id="GO:0003725">
    <property type="term" value="F:double-stranded RNA binding"/>
    <property type="evidence" value="ECO:0007669"/>
    <property type="project" value="InterPro"/>
</dbReference>
<dbReference type="InterPro" id="IPR036259">
    <property type="entry name" value="MFS_trans_sf"/>
</dbReference>
<evidence type="ECO:0000256" key="1">
    <source>
        <dbReference type="ARBA" id="ARBA00004496"/>
    </source>
</evidence>
<proteinExistence type="inferred from homology"/>
<dbReference type="SUPFAM" id="SSF103473">
    <property type="entry name" value="MFS general substrate transporter"/>
    <property type="match status" value="1"/>
</dbReference>
<dbReference type="EC" id="2.7.7.87" evidence="3"/>
<feature type="region of interest" description="Disordered" evidence="13">
    <location>
        <begin position="241"/>
        <end position="262"/>
    </location>
</feature>
<feature type="transmembrane region" description="Helical" evidence="14">
    <location>
        <begin position="91"/>
        <end position="108"/>
    </location>
</feature>
<gene>
    <name evidence="16" type="ORF">MYCIT1_LOCUS34203</name>
</gene>
<feature type="domain" description="YrdC-like" evidence="15">
    <location>
        <begin position="12"/>
        <end position="205"/>
    </location>
</feature>
<evidence type="ECO:0000259" key="15">
    <source>
        <dbReference type="PROSITE" id="PS51163"/>
    </source>
</evidence>
<dbReference type="GO" id="GO:0005524">
    <property type="term" value="F:ATP binding"/>
    <property type="evidence" value="ECO:0007669"/>
    <property type="project" value="UniProtKB-KW"/>
</dbReference>
<dbReference type="GO" id="GO:0061710">
    <property type="term" value="F:L-threonylcarbamoyladenylate synthase"/>
    <property type="evidence" value="ECO:0007669"/>
    <property type="project" value="UniProtKB-EC"/>
</dbReference>
<evidence type="ECO:0000256" key="7">
    <source>
        <dbReference type="ARBA" id="ARBA00022694"/>
    </source>
</evidence>
<dbReference type="InterPro" id="IPR017945">
    <property type="entry name" value="DHBP_synth_RibB-like_a/b_dom"/>
</dbReference>
<organism evidence="16 17">
    <name type="scientific">Mycena citricolor</name>
    <dbReference type="NCBI Taxonomy" id="2018698"/>
    <lineage>
        <taxon>Eukaryota</taxon>
        <taxon>Fungi</taxon>
        <taxon>Dikarya</taxon>
        <taxon>Basidiomycota</taxon>
        <taxon>Agaricomycotina</taxon>
        <taxon>Agaricomycetes</taxon>
        <taxon>Agaricomycetidae</taxon>
        <taxon>Agaricales</taxon>
        <taxon>Marasmiineae</taxon>
        <taxon>Mycenaceae</taxon>
        <taxon>Mycena</taxon>
    </lineage>
</organism>
<evidence type="ECO:0000256" key="9">
    <source>
        <dbReference type="ARBA" id="ARBA00022741"/>
    </source>
</evidence>
<sequence>MPSSPDYARFLNAEKAYVKAVLRVDGSIGADEQSDSFSWAEVGKALASMQVFLCALACFMGCITPYSLAYFTPSTIQSLGYTAARAQLMSMPPFSVAFVVSMIGAYLSDRSAGLAGQKTVAVRMPSHPVALAHPRQLVQVSALAALSANSSGKPSPTRAEQVMRNLEGHVAVVLDGGAFGVGVESTVVDGLHPDGAVRVLRPDGVTVEDLERVIRKELGGAVPRVLVHRCEYADEAIESAPTTADRRTKRGARGRRVGRASGRSNLRPELGVLHHFTQRIAVFVVAQTLAAR</sequence>
<dbReference type="Pfam" id="PF01300">
    <property type="entry name" value="Sua5_yciO_yrdC"/>
    <property type="match status" value="1"/>
</dbReference>
<dbReference type="GO" id="GO:0006450">
    <property type="term" value="P:regulation of translational fidelity"/>
    <property type="evidence" value="ECO:0007669"/>
    <property type="project" value="TreeGrafter"/>
</dbReference>
<evidence type="ECO:0000256" key="3">
    <source>
        <dbReference type="ARBA" id="ARBA00012584"/>
    </source>
</evidence>
<keyword evidence="7" id="KW-0819">tRNA processing</keyword>
<evidence type="ECO:0000313" key="16">
    <source>
        <dbReference type="EMBL" id="CAK5282445.1"/>
    </source>
</evidence>
<feature type="compositionally biased region" description="Basic residues" evidence="13">
    <location>
        <begin position="247"/>
        <end position="258"/>
    </location>
</feature>
<dbReference type="SUPFAM" id="SSF55821">
    <property type="entry name" value="YrdC/RibB"/>
    <property type="match status" value="1"/>
</dbReference>
<evidence type="ECO:0000256" key="4">
    <source>
        <dbReference type="ARBA" id="ARBA00015492"/>
    </source>
</evidence>
<evidence type="ECO:0000256" key="10">
    <source>
        <dbReference type="ARBA" id="ARBA00022840"/>
    </source>
</evidence>
<comment type="similarity">
    <text evidence="2">Belongs to the SUA5 family.</text>
</comment>
<keyword evidence="17" id="KW-1185">Reference proteome</keyword>
<keyword evidence="14" id="KW-0812">Transmembrane</keyword>
<dbReference type="PANTHER" id="PTHR17490">
    <property type="entry name" value="SUA5"/>
    <property type="match status" value="1"/>
</dbReference>
<evidence type="ECO:0000313" key="17">
    <source>
        <dbReference type="Proteomes" id="UP001295794"/>
    </source>
</evidence>
<reference evidence="16" key="1">
    <citation type="submission" date="2023-11" db="EMBL/GenBank/DDBJ databases">
        <authorList>
            <person name="De Vega J J."/>
            <person name="De Vega J J."/>
        </authorList>
    </citation>
    <scope>NUCLEOTIDE SEQUENCE</scope>
</reference>
<evidence type="ECO:0000256" key="8">
    <source>
        <dbReference type="ARBA" id="ARBA00022695"/>
    </source>
</evidence>
<comment type="catalytic activity">
    <reaction evidence="12">
        <text>L-threonine + hydrogencarbonate + ATP = L-threonylcarbamoyladenylate + diphosphate + H2O</text>
        <dbReference type="Rhea" id="RHEA:36407"/>
        <dbReference type="ChEBI" id="CHEBI:15377"/>
        <dbReference type="ChEBI" id="CHEBI:17544"/>
        <dbReference type="ChEBI" id="CHEBI:30616"/>
        <dbReference type="ChEBI" id="CHEBI:33019"/>
        <dbReference type="ChEBI" id="CHEBI:57926"/>
        <dbReference type="ChEBI" id="CHEBI:73682"/>
        <dbReference type="EC" id="2.7.7.87"/>
    </reaction>
</comment>
<comment type="subcellular location">
    <subcellularLocation>
        <location evidence="1">Cytoplasm</location>
    </subcellularLocation>
</comment>
<dbReference type="PANTHER" id="PTHR17490:SF16">
    <property type="entry name" value="THREONYLCARBAMOYL-AMP SYNTHASE"/>
    <property type="match status" value="1"/>
</dbReference>
<dbReference type="GO" id="GO:0008033">
    <property type="term" value="P:tRNA processing"/>
    <property type="evidence" value="ECO:0007669"/>
    <property type="project" value="UniProtKB-KW"/>
</dbReference>
<dbReference type="GO" id="GO:0000049">
    <property type="term" value="F:tRNA binding"/>
    <property type="evidence" value="ECO:0007669"/>
    <property type="project" value="TreeGrafter"/>
</dbReference>
<dbReference type="InterPro" id="IPR006070">
    <property type="entry name" value="Sua5-like_dom"/>
</dbReference>
<keyword evidence="5" id="KW-0963">Cytoplasm</keyword>
<dbReference type="Gene3D" id="3.90.870.10">
    <property type="entry name" value="DHBP synthase"/>
    <property type="match status" value="1"/>
</dbReference>
<keyword evidence="14" id="KW-0472">Membrane</keyword>
<evidence type="ECO:0000256" key="13">
    <source>
        <dbReference type="SAM" id="MobiDB-lite"/>
    </source>
</evidence>
<feature type="transmembrane region" description="Helical" evidence="14">
    <location>
        <begin position="51"/>
        <end position="71"/>
    </location>
</feature>
<dbReference type="Proteomes" id="UP001295794">
    <property type="component" value="Unassembled WGS sequence"/>
</dbReference>
<dbReference type="PROSITE" id="PS51163">
    <property type="entry name" value="YRDC"/>
    <property type="match status" value="1"/>
</dbReference>
<evidence type="ECO:0000256" key="12">
    <source>
        <dbReference type="ARBA" id="ARBA00048366"/>
    </source>
</evidence>
<comment type="caution">
    <text evidence="16">The sequence shown here is derived from an EMBL/GenBank/DDBJ whole genome shotgun (WGS) entry which is preliminary data.</text>
</comment>
<accession>A0AAD2Q6X2</accession>
<evidence type="ECO:0000256" key="14">
    <source>
        <dbReference type="SAM" id="Phobius"/>
    </source>
</evidence>
<protein>
    <recommendedName>
        <fullName evidence="4">Threonylcarbamoyl-AMP synthase</fullName>
        <ecNumber evidence="3">2.7.7.87</ecNumber>
    </recommendedName>
    <alternativeName>
        <fullName evidence="11">L-threonylcarbamoyladenylate synthase</fullName>
    </alternativeName>
</protein>